<name>A0AAD7I5C8_9AGAR</name>
<dbReference type="Proteomes" id="UP001215280">
    <property type="component" value="Unassembled WGS sequence"/>
</dbReference>
<keyword evidence="2" id="KW-1185">Reference proteome</keyword>
<gene>
    <name evidence="1" type="ORF">DFH07DRAFT_844732</name>
</gene>
<evidence type="ECO:0000313" key="1">
    <source>
        <dbReference type="EMBL" id="KAJ7734564.1"/>
    </source>
</evidence>
<organism evidence="1 2">
    <name type="scientific">Mycena maculata</name>
    <dbReference type="NCBI Taxonomy" id="230809"/>
    <lineage>
        <taxon>Eukaryota</taxon>
        <taxon>Fungi</taxon>
        <taxon>Dikarya</taxon>
        <taxon>Basidiomycota</taxon>
        <taxon>Agaricomycotina</taxon>
        <taxon>Agaricomycetes</taxon>
        <taxon>Agaricomycetidae</taxon>
        <taxon>Agaricales</taxon>
        <taxon>Marasmiineae</taxon>
        <taxon>Mycenaceae</taxon>
        <taxon>Mycena</taxon>
    </lineage>
</organism>
<accession>A0AAD7I5C8</accession>
<dbReference type="EMBL" id="JARJLG010000160">
    <property type="protein sequence ID" value="KAJ7734564.1"/>
    <property type="molecule type" value="Genomic_DNA"/>
</dbReference>
<evidence type="ECO:0000313" key="2">
    <source>
        <dbReference type="Proteomes" id="UP001215280"/>
    </source>
</evidence>
<proteinExistence type="predicted"/>
<comment type="caution">
    <text evidence="1">The sequence shown here is derived from an EMBL/GenBank/DDBJ whole genome shotgun (WGS) entry which is preliminary data.</text>
</comment>
<sequence>MLHSITTLSRFIRCAANAHNPHTQGEPPMGMSATALAQLNLPFPGIALCGGYSLPVGEELDFVTFYSPDEALDYIRTVHEVYVYFLHWLVNAIQISVKLGPMAIFDAGAAIGMPKLEFHRRVFPGISHAPSLAELMNNPVLANEMDFKCASIIARRTKRLLITNEEDLVVGTVWPLPLRSAWVFDDDAADLHMHLHLRRQGLTVHDLNAAVLAQGEGSGEWQRVKW</sequence>
<protein>
    <submittedName>
        <fullName evidence="1">Uncharacterized protein</fullName>
    </submittedName>
</protein>
<dbReference type="AlphaFoldDB" id="A0AAD7I5C8"/>
<reference evidence="1" key="1">
    <citation type="submission" date="2023-03" db="EMBL/GenBank/DDBJ databases">
        <title>Massive genome expansion in bonnet fungi (Mycena s.s.) driven by repeated elements and novel gene families across ecological guilds.</title>
        <authorList>
            <consortium name="Lawrence Berkeley National Laboratory"/>
            <person name="Harder C.B."/>
            <person name="Miyauchi S."/>
            <person name="Viragh M."/>
            <person name="Kuo A."/>
            <person name="Thoen E."/>
            <person name="Andreopoulos B."/>
            <person name="Lu D."/>
            <person name="Skrede I."/>
            <person name="Drula E."/>
            <person name="Henrissat B."/>
            <person name="Morin E."/>
            <person name="Kohler A."/>
            <person name="Barry K."/>
            <person name="LaButti K."/>
            <person name="Morin E."/>
            <person name="Salamov A."/>
            <person name="Lipzen A."/>
            <person name="Mereny Z."/>
            <person name="Hegedus B."/>
            <person name="Baldrian P."/>
            <person name="Stursova M."/>
            <person name="Weitz H."/>
            <person name="Taylor A."/>
            <person name="Grigoriev I.V."/>
            <person name="Nagy L.G."/>
            <person name="Martin F."/>
            <person name="Kauserud H."/>
        </authorList>
    </citation>
    <scope>NUCLEOTIDE SEQUENCE</scope>
    <source>
        <strain evidence="1">CBHHK188m</strain>
    </source>
</reference>